<evidence type="ECO:0000313" key="1">
    <source>
        <dbReference type="EMBL" id="TFK50557.1"/>
    </source>
</evidence>
<dbReference type="OrthoDB" id="2629491at2759"/>
<accession>A0A5C3MZT2</accession>
<reference evidence="1 2" key="1">
    <citation type="journal article" date="2019" name="Nat. Ecol. Evol.">
        <title>Megaphylogeny resolves global patterns of mushroom evolution.</title>
        <authorList>
            <person name="Varga T."/>
            <person name="Krizsan K."/>
            <person name="Foldi C."/>
            <person name="Dima B."/>
            <person name="Sanchez-Garcia M."/>
            <person name="Sanchez-Ramirez S."/>
            <person name="Szollosi G.J."/>
            <person name="Szarkandi J.G."/>
            <person name="Papp V."/>
            <person name="Albert L."/>
            <person name="Andreopoulos W."/>
            <person name="Angelini C."/>
            <person name="Antonin V."/>
            <person name="Barry K.W."/>
            <person name="Bougher N.L."/>
            <person name="Buchanan P."/>
            <person name="Buyck B."/>
            <person name="Bense V."/>
            <person name="Catcheside P."/>
            <person name="Chovatia M."/>
            <person name="Cooper J."/>
            <person name="Damon W."/>
            <person name="Desjardin D."/>
            <person name="Finy P."/>
            <person name="Geml J."/>
            <person name="Haridas S."/>
            <person name="Hughes K."/>
            <person name="Justo A."/>
            <person name="Karasinski D."/>
            <person name="Kautmanova I."/>
            <person name="Kiss B."/>
            <person name="Kocsube S."/>
            <person name="Kotiranta H."/>
            <person name="LaButti K.M."/>
            <person name="Lechner B.E."/>
            <person name="Liimatainen K."/>
            <person name="Lipzen A."/>
            <person name="Lukacs Z."/>
            <person name="Mihaltcheva S."/>
            <person name="Morgado L.N."/>
            <person name="Niskanen T."/>
            <person name="Noordeloos M.E."/>
            <person name="Ohm R.A."/>
            <person name="Ortiz-Santana B."/>
            <person name="Ovrebo C."/>
            <person name="Racz N."/>
            <person name="Riley R."/>
            <person name="Savchenko A."/>
            <person name="Shiryaev A."/>
            <person name="Soop K."/>
            <person name="Spirin V."/>
            <person name="Szebenyi C."/>
            <person name="Tomsovsky M."/>
            <person name="Tulloss R.E."/>
            <person name="Uehling J."/>
            <person name="Grigoriev I.V."/>
            <person name="Vagvolgyi C."/>
            <person name="Papp T."/>
            <person name="Martin F.M."/>
            <person name="Miettinen O."/>
            <person name="Hibbett D.S."/>
            <person name="Nagy L.G."/>
        </authorList>
    </citation>
    <scope>NUCLEOTIDE SEQUENCE [LARGE SCALE GENOMIC DNA]</scope>
    <source>
        <strain evidence="1 2">OMC1185</strain>
    </source>
</reference>
<gene>
    <name evidence="1" type="ORF">OE88DRAFT_1631102</name>
</gene>
<protein>
    <recommendedName>
        <fullName evidence="3">USP domain-containing protein</fullName>
    </recommendedName>
</protein>
<organism evidence="1 2">
    <name type="scientific">Heliocybe sulcata</name>
    <dbReference type="NCBI Taxonomy" id="5364"/>
    <lineage>
        <taxon>Eukaryota</taxon>
        <taxon>Fungi</taxon>
        <taxon>Dikarya</taxon>
        <taxon>Basidiomycota</taxon>
        <taxon>Agaricomycotina</taxon>
        <taxon>Agaricomycetes</taxon>
        <taxon>Gloeophyllales</taxon>
        <taxon>Gloeophyllaceae</taxon>
        <taxon>Heliocybe</taxon>
    </lineage>
</organism>
<proteinExistence type="predicted"/>
<name>A0A5C3MZT2_9AGAM</name>
<dbReference type="Proteomes" id="UP000305948">
    <property type="component" value="Unassembled WGS sequence"/>
</dbReference>
<evidence type="ECO:0000313" key="2">
    <source>
        <dbReference type="Proteomes" id="UP000305948"/>
    </source>
</evidence>
<sequence length="273" mass="31088">MAPRGFIWHSTYSCAYDALLTIIYNVWRENPVKWSRELQVNDSMTLLLNGFEEIQEGSRTMESCRDDLRKALNIMDCHRFPLRRGEGTSVAELCNELFKVQDLGTVTSDCHTCGSSKDVPIETLLFNCYAQAEIHTNETPRLTIKHWLSSYLAPSGVYHGVRCCGQNVQTITALRKTPCFFAFSIAHSNLALTRSLTLTVNKKKRLTLRGIVYFGEFHFTCRFITKSRDVYFNDGAQTGWQCILEGNLENMDIYSLLTCRGKSASLALYMQSL</sequence>
<dbReference type="EMBL" id="ML213513">
    <property type="protein sequence ID" value="TFK50557.1"/>
    <property type="molecule type" value="Genomic_DNA"/>
</dbReference>
<dbReference type="AlphaFoldDB" id="A0A5C3MZT2"/>
<evidence type="ECO:0008006" key="3">
    <source>
        <dbReference type="Google" id="ProtNLM"/>
    </source>
</evidence>
<keyword evidence="2" id="KW-1185">Reference proteome</keyword>